<evidence type="ECO:0000313" key="1">
    <source>
        <dbReference type="EMBL" id="KAK3245472.1"/>
    </source>
</evidence>
<sequence length="174" mass="18853">MLSACMPAELVAHVTGHEMGTSAMWEYLDPSRALCIPGATVLAGWPAFPWGQHGMGPSPPSLDAIISPLLHMEKLEGIVDKVFRLDNATNPAHWKGGELRPLLHAAFASGVMYFEERTKAGEMPRVQVVLMEAVHSSGVEGGDARSTLIEWGNMIRAKFTIDNLHLTSNGPQVL</sequence>
<accession>A0AAE0C187</accession>
<dbReference type="AlphaFoldDB" id="A0AAE0C187"/>
<protein>
    <submittedName>
        <fullName evidence="1">Uncharacterized protein</fullName>
    </submittedName>
</protein>
<comment type="caution">
    <text evidence="1">The sequence shown here is derived from an EMBL/GenBank/DDBJ whole genome shotgun (WGS) entry which is preliminary data.</text>
</comment>
<keyword evidence="2" id="KW-1185">Reference proteome</keyword>
<organism evidence="1 2">
    <name type="scientific">Cymbomonas tetramitiformis</name>
    <dbReference type="NCBI Taxonomy" id="36881"/>
    <lineage>
        <taxon>Eukaryota</taxon>
        <taxon>Viridiplantae</taxon>
        <taxon>Chlorophyta</taxon>
        <taxon>Pyramimonadophyceae</taxon>
        <taxon>Pyramimonadales</taxon>
        <taxon>Pyramimonadaceae</taxon>
        <taxon>Cymbomonas</taxon>
    </lineage>
</organism>
<dbReference type="EMBL" id="LGRX02030609">
    <property type="protein sequence ID" value="KAK3245472.1"/>
    <property type="molecule type" value="Genomic_DNA"/>
</dbReference>
<dbReference type="Proteomes" id="UP001190700">
    <property type="component" value="Unassembled WGS sequence"/>
</dbReference>
<proteinExistence type="predicted"/>
<name>A0AAE0C187_9CHLO</name>
<reference evidence="1 2" key="1">
    <citation type="journal article" date="2015" name="Genome Biol. Evol.">
        <title>Comparative Genomics of a Bacterivorous Green Alga Reveals Evolutionary Causalities and Consequences of Phago-Mixotrophic Mode of Nutrition.</title>
        <authorList>
            <person name="Burns J.A."/>
            <person name="Paasch A."/>
            <person name="Narechania A."/>
            <person name="Kim E."/>
        </authorList>
    </citation>
    <scope>NUCLEOTIDE SEQUENCE [LARGE SCALE GENOMIC DNA]</scope>
    <source>
        <strain evidence="1 2">PLY_AMNH</strain>
    </source>
</reference>
<evidence type="ECO:0000313" key="2">
    <source>
        <dbReference type="Proteomes" id="UP001190700"/>
    </source>
</evidence>
<gene>
    <name evidence="1" type="ORF">CYMTET_44962</name>
</gene>